<keyword evidence="3" id="KW-1185">Reference proteome</keyword>
<name>A0A498HZ56_MALDO</name>
<evidence type="ECO:0000313" key="2">
    <source>
        <dbReference type="EMBL" id="RXH75919.1"/>
    </source>
</evidence>
<dbReference type="InterPro" id="IPR001938">
    <property type="entry name" value="Thaumatin"/>
</dbReference>
<proteinExistence type="inferred from homology"/>
<dbReference type="Gene3D" id="2.60.110.10">
    <property type="entry name" value="Thaumatin"/>
    <property type="match status" value="1"/>
</dbReference>
<dbReference type="PANTHER" id="PTHR31048">
    <property type="entry name" value="OS03G0233200 PROTEIN"/>
    <property type="match status" value="1"/>
</dbReference>
<accession>A0A498HZ56</accession>
<dbReference type="PROSITE" id="PS51367">
    <property type="entry name" value="THAUMATIN_2"/>
    <property type="match status" value="1"/>
</dbReference>
<dbReference type="Proteomes" id="UP000290289">
    <property type="component" value="Chromosome 15"/>
</dbReference>
<dbReference type="Pfam" id="PF00314">
    <property type="entry name" value="Thaumatin"/>
    <property type="match status" value="1"/>
</dbReference>
<protein>
    <submittedName>
        <fullName evidence="2">Uncharacterized protein</fullName>
    </submittedName>
</protein>
<dbReference type="PRINTS" id="PR00347">
    <property type="entry name" value="THAUMATIN"/>
</dbReference>
<gene>
    <name evidence="2" type="ORF">DVH24_042706</name>
</gene>
<dbReference type="InterPro" id="IPR037176">
    <property type="entry name" value="Osmotin/thaumatin-like_sf"/>
</dbReference>
<comment type="caution">
    <text evidence="2">The sequence shown here is derived from an EMBL/GenBank/DDBJ whole genome shotgun (WGS) entry which is preliminary data.</text>
</comment>
<dbReference type="AlphaFoldDB" id="A0A498HZ56"/>
<evidence type="ECO:0000313" key="3">
    <source>
        <dbReference type="Proteomes" id="UP000290289"/>
    </source>
</evidence>
<dbReference type="STRING" id="3750.A0A498HZ56"/>
<evidence type="ECO:0000256" key="1">
    <source>
        <dbReference type="ARBA" id="ARBA00010607"/>
    </source>
</evidence>
<dbReference type="SUPFAM" id="SSF49870">
    <property type="entry name" value="Osmotin, thaumatin-like protein"/>
    <property type="match status" value="1"/>
</dbReference>
<sequence>MIHDRIYVVPRPSSFVHQHLAPSVGIDMKSYVGSLSFFHLTTAKPHHNIHRESAETQEPNTCRVTAKPMSFAPAPVGYPTTFTIANKCTTTIWPAILSNARTHQRPATIGFFLPPRESNTFSVPTLWFSRLWGRTFCSQDSTTGNFSCLTGDYRSSTVECVGSGAAPPITLVEFTLNGTDGLDFYDMSLVDGYNLPILVVTDDGTGGNCTTNQPAELRRWERISGRILFLQIRIPS</sequence>
<organism evidence="2 3">
    <name type="scientific">Malus domestica</name>
    <name type="common">Apple</name>
    <name type="synonym">Pyrus malus</name>
    <dbReference type="NCBI Taxonomy" id="3750"/>
    <lineage>
        <taxon>Eukaryota</taxon>
        <taxon>Viridiplantae</taxon>
        <taxon>Streptophyta</taxon>
        <taxon>Embryophyta</taxon>
        <taxon>Tracheophyta</taxon>
        <taxon>Spermatophyta</taxon>
        <taxon>Magnoliopsida</taxon>
        <taxon>eudicotyledons</taxon>
        <taxon>Gunneridae</taxon>
        <taxon>Pentapetalae</taxon>
        <taxon>rosids</taxon>
        <taxon>fabids</taxon>
        <taxon>Rosales</taxon>
        <taxon>Rosaceae</taxon>
        <taxon>Amygdaloideae</taxon>
        <taxon>Maleae</taxon>
        <taxon>Malus</taxon>
    </lineage>
</organism>
<comment type="similarity">
    <text evidence="1">Belongs to the thaumatin family.</text>
</comment>
<reference evidence="2 3" key="1">
    <citation type="submission" date="2018-10" db="EMBL/GenBank/DDBJ databases">
        <title>A high-quality apple genome assembly.</title>
        <authorList>
            <person name="Hu J."/>
        </authorList>
    </citation>
    <scope>NUCLEOTIDE SEQUENCE [LARGE SCALE GENOMIC DNA]</scope>
    <source>
        <strain evidence="3">cv. HFTH1</strain>
        <tissue evidence="2">Young leaf</tissue>
    </source>
</reference>
<dbReference type="EMBL" id="RDQH01000341">
    <property type="protein sequence ID" value="RXH75919.1"/>
    <property type="molecule type" value="Genomic_DNA"/>
</dbReference>
<dbReference type="SMART" id="SM00205">
    <property type="entry name" value="THN"/>
    <property type="match status" value="1"/>
</dbReference>